<reference evidence="2" key="1">
    <citation type="journal article" date="2013" name="Environ. Microbiol.">
        <title>Microbiota from the distal guts of lean and obese adolescents exhibit partial functional redundancy besides clear differences in community structure.</title>
        <authorList>
            <person name="Ferrer M."/>
            <person name="Ruiz A."/>
            <person name="Lanza F."/>
            <person name="Haange S.B."/>
            <person name="Oberbach A."/>
            <person name="Till H."/>
            <person name="Bargiela R."/>
            <person name="Campoy C."/>
            <person name="Segura M.T."/>
            <person name="Richter M."/>
            <person name="von Bergen M."/>
            <person name="Seifert J."/>
            <person name="Suarez A."/>
        </authorList>
    </citation>
    <scope>NUCLEOTIDE SEQUENCE</scope>
</reference>
<dbReference type="GO" id="GO:0030572">
    <property type="term" value="F:phosphatidyltransferase activity"/>
    <property type="evidence" value="ECO:0007669"/>
    <property type="project" value="UniProtKB-ARBA"/>
</dbReference>
<comment type="caution">
    <text evidence="2">The sequence shown here is derived from an EMBL/GenBank/DDBJ whole genome shotgun (WGS) entry which is preliminary data.</text>
</comment>
<feature type="domain" description="PLD phosphodiesterase" evidence="1">
    <location>
        <begin position="82"/>
        <end position="109"/>
    </location>
</feature>
<dbReference type="InterPro" id="IPR001736">
    <property type="entry name" value="PLipase_D/transphosphatidylase"/>
</dbReference>
<dbReference type="Gene3D" id="3.30.870.10">
    <property type="entry name" value="Endonuclease Chain A"/>
    <property type="match status" value="1"/>
</dbReference>
<accession>K1TUR4</accession>
<feature type="non-terminal residue" evidence="2">
    <location>
        <position position="1"/>
    </location>
</feature>
<dbReference type="SUPFAM" id="SSF56024">
    <property type="entry name" value="Phospholipase D/nuclease"/>
    <property type="match status" value="1"/>
</dbReference>
<dbReference type="CDD" id="cd09160">
    <property type="entry name" value="PLDc_SMU_988_like_2"/>
    <property type="match status" value="1"/>
</dbReference>
<dbReference type="AlphaFoldDB" id="K1TUR4"/>
<sequence>GEPVGENVYLNLIKTAKKRLYVATPYLIISDEMTRELGLAAKRGVDVRVFTPGIPDKKIIYGVTRSYYSGLVRQGVRVYEYTPGFLHAKQMLCDGDTATVGTINMDYRSLYHHFENGVWMHGCDAIRDIEADFDKLLQDSEEVTDKYRDGRKNMAVRGWQCIMRLIAPLL</sequence>
<name>K1TUR4_9ZZZZ</name>
<protein>
    <submittedName>
        <fullName evidence="2">Phosphatidylserine/phosphatidylglycerophosphate/ cardiolipin synthase</fullName>
    </submittedName>
</protein>
<proteinExistence type="predicted"/>
<dbReference type="GO" id="GO:0032049">
    <property type="term" value="P:cardiolipin biosynthetic process"/>
    <property type="evidence" value="ECO:0007669"/>
    <property type="project" value="UniProtKB-ARBA"/>
</dbReference>
<dbReference type="SMART" id="SM00155">
    <property type="entry name" value="PLDc"/>
    <property type="match status" value="1"/>
</dbReference>
<gene>
    <name evidence="2" type="ORF">OBE_02339</name>
</gene>
<dbReference type="PANTHER" id="PTHR21248:SF22">
    <property type="entry name" value="PHOSPHOLIPASE D"/>
    <property type="match status" value="1"/>
</dbReference>
<dbReference type="InterPro" id="IPR025202">
    <property type="entry name" value="PLD-like_dom"/>
</dbReference>
<organism evidence="2">
    <name type="scientific">human gut metagenome</name>
    <dbReference type="NCBI Taxonomy" id="408170"/>
    <lineage>
        <taxon>unclassified sequences</taxon>
        <taxon>metagenomes</taxon>
        <taxon>organismal metagenomes</taxon>
    </lineage>
</organism>
<dbReference type="Pfam" id="PF13091">
    <property type="entry name" value="PLDc_2"/>
    <property type="match status" value="1"/>
</dbReference>
<evidence type="ECO:0000313" key="2">
    <source>
        <dbReference type="EMBL" id="EKC73533.1"/>
    </source>
</evidence>
<dbReference type="PROSITE" id="PS50035">
    <property type="entry name" value="PLD"/>
    <property type="match status" value="1"/>
</dbReference>
<dbReference type="EMBL" id="AJWZ01001520">
    <property type="protein sequence ID" value="EKC73533.1"/>
    <property type="molecule type" value="Genomic_DNA"/>
</dbReference>
<dbReference type="PANTHER" id="PTHR21248">
    <property type="entry name" value="CARDIOLIPIN SYNTHASE"/>
    <property type="match status" value="1"/>
</dbReference>
<evidence type="ECO:0000259" key="1">
    <source>
        <dbReference type="PROSITE" id="PS50035"/>
    </source>
</evidence>